<evidence type="ECO:0000259" key="3">
    <source>
        <dbReference type="Pfam" id="PF00326"/>
    </source>
</evidence>
<name>A0ABS2P3X8_9BACI</name>
<keyword evidence="4" id="KW-0645">Protease</keyword>
<feature type="domain" description="Peptidase S9 prolyl oligopeptidase catalytic" evidence="3">
    <location>
        <begin position="513"/>
        <end position="712"/>
    </location>
</feature>
<evidence type="ECO:0000256" key="2">
    <source>
        <dbReference type="ARBA" id="ARBA00022825"/>
    </source>
</evidence>
<dbReference type="InterPro" id="IPR029058">
    <property type="entry name" value="AB_hydrolase_fold"/>
</dbReference>
<dbReference type="Proteomes" id="UP000737402">
    <property type="component" value="Unassembled WGS sequence"/>
</dbReference>
<organism evidence="4 5">
    <name type="scientific">Sutcliffiella tianshenii</name>
    <dbReference type="NCBI Taxonomy" id="1463404"/>
    <lineage>
        <taxon>Bacteria</taxon>
        <taxon>Bacillati</taxon>
        <taxon>Bacillota</taxon>
        <taxon>Bacilli</taxon>
        <taxon>Bacillales</taxon>
        <taxon>Bacillaceae</taxon>
        <taxon>Sutcliffiella</taxon>
    </lineage>
</organism>
<dbReference type="RefSeq" id="WP_204417740.1">
    <property type="nucleotide sequence ID" value="NZ_JAFBED010000006.1"/>
</dbReference>
<dbReference type="SUPFAM" id="SSF82171">
    <property type="entry name" value="DPP6 N-terminal domain-like"/>
    <property type="match status" value="1"/>
</dbReference>
<dbReference type="GO" id="GO:0004177">
    <property type="term" value="F:aminopeptidase activity"/>
    <property type="evidence" value="ECO:0007669"/>
    <property type="project" value="UniProtKB-KW"/>
</dbReference>
<dbReference type="Pfam" id="PF07676">
    <property type="entry name" value="PD40"/>
    <property type="match status" value="1"/>
</dbReference>
<keyword evidence="5" id="KW-1185">Reference proteome</keyword>
<sequence length="713" mass="79625">MEQTLTVREILNIKEPAYMIPMSISADNKWLAFCLGGKAAGRESEGVSMAVEGTTQWVCNMETGHAFPVAQSGNSSWAGVWSPDGRTLAFFADIDGKACLWLWDSKENGLKKASALIVCPFFGFEKPIWSKDGKDIIVKSLPPEGLSADFYPVTDEDILLSPDHKPKVFHSMSDRKAGSNIDDDTWVNRYRAEISKINIETGTSTLLCSGLRPVAMELSKDGRSLAFTSCTGEERMDSQQNNFDLWICSLDSGDPPRCVAGGIRMNYGLTFGWAANHSIYYTTSGHLADGGLWHVDTYTGKVELLYKNEKNHLGHDYEPPKPFNDGKVVLIANDKLWCFSHDTGGLEEITIKGERIVVAGFPVTDDDQILLQTHNPHGIQDGFCRVDLRTGEETILIEEQAGHLPWYESGSASGENTIAYFHQDADKPPALKVFDLLTHTEKTIELNQINSTLLGTSQLIRWKTGDRELKGALLLPKNIKKPVPVVIRVYAGSMQSESIRLFGLSQTKCDNHQLFASRGYAVFLPDLPRSWSHEPADEITKAIENAVEALVKHPDIDPDRIAIIGHSFGGYSALVAITRLQLFKAAIISAGVANIISNYTQFDSWDPDTTSNYGMIEGGIFNMGATLWDDQDRYIRNSPIFDFHKIETPVLIVQGTRDHICHAEAGPMFSALKRLNKPAQLVLYDEDHHQSSWRHENIEDYYQRVFDWLEKFL</sequence>
<gene>
    <name evidence="4" type="ORF">JOC95_002983</name>
</gene>
<dbReference type="Gene3D" id="3.40.50.1820">
    <property type="entry name" value="alpha/beta hydrolase"/>
    <property type="match status" value="1"/>
</dbReference>
<evidence type="ECO:0000313" key="4">
    <source>
        <dbReference type="EMBL" id="MBM7621110.1"/>
    </source>
</evidence>
<dbReference type="EMBL" id="JAFBED010000006">
    <property type="protein sequence ID" value="MBM7621110.1"/>
    <property type="molecule type" value="Genomic_DNA"/>
</dbReference>
<dbReference type="InterPro" id="IPR011042">
    <property type="entry name" value="6-blade_b-propeller_TolB-like"/>
</dbReference>
<evidence type="ECO:0000256" key="1">
    <source>
        <dbReference type="ARBA" id="ARBA00022801"/>
    </source>
</evidence>
<protein>
    <submittedName>
        <fullName evidence="4">Dipeptidyl aminopeptidase/acylaminoacyl peptidase</fullName>
    </submittedName>
</protein>
<keyword evidence="4" id="KW-0031">Aminopeptidase</keyword>
<dbReference type="PANTHER" id="PTHR42776">
    <property type="entry name" value="SERINE PEPTIDASE S9 FAMILY MEMBER"/>
    <property type="match status" value="1"/>
</dbReference>
<dbReference type="Pfam" id="PF00326">
    <property type="entry name" value="Peptidase_S9"/>
    <property type="match status" value="1"/>
</dbReference>
<accession>A0ABS2P3X8</accession>
<keyword evidence="1" id="KW-0378">Hydrolase</keyword>
<dbReference type="InterPro" id="IPR011659">
    <property type="entry name" value="WD40"/>
</dbReference>
<dbReference type="Gene3D" id="2.120.10.30">
    <property type="entry name" value="TolB, C-terminal domain"/>
    <property type="match status" value="1"/>
</dbReference>
<reference evidence="4 5" key="1">
    <citation type="submission" date="2021-01" db="EMBL/GenBank/DDBJ databases">
        <title>Genomic Encyclopedia of Type Strains, Phase IV (KMG-IV): sequencing the most valuable type-strain genomes for metagenomic binning, comparative biology and taxonomic classification.</title>
        <authorList>
            <person name="Goeker M."/>
        </authorList>
    </citation>
    <scope>NUCLEOTIDE SEQUENCE [LARGE SCALE GENOMIC DNA]</scope>
    <source>
        <strain evidence="4 5">DSM 25879</strain>
    </source>
</reference>
<proteinExistence type="predicted"/>
<evidence type="ECO:0000313" key="5">
    <source>
        <dbReference type="Proteomes" id="UP000737402"/>
    </source>
</evidence>
<dbReference type="SUPFAM" id="SSF53474">
    <property type="entry name" value="alpha/beta-Hydrolases"/>
    <property type="match status" value="1"/>
</dbReference>
<dbReference type="InterPro" id="IPR001375">
    <property type="entry name" value="Peptidase_S9_cat"/>
</dbReference>
<comment type="caution">
    <text evidence="4">The sequence shown here is derived from an EMBL/GenBank/DDBJ whole genome shotgun (WGS) entry which is preliminary data.</text>
</comment>
<dbReference type="PANTHER" id="PTHR42776:SF27">
    <property type="entry name" value="DIPEPTIDYL PEPTIDASE FAMILY MEMBER 6"/>
    <property type="match status" value="1"/>
</dbReference>
<keyword evidence="2" id="KW-0720">Serine protease</keyword>